<dbReference type="PATRIC" id="fig|529507.6.peg.922"/>
<evidence type="ECO:0000313" key="2">
    <source>
        <dbReference type="EMBL" id="CAR42104.1"/>
    </source>
</evidence>
<dbReference type="Pfam" id="PF13304">
    <property type="entry name" value="AAA_21"/>
    <property type="match status" value="1"/>
</dbReference>
<dbReference type="SMART" id="SM00382">
    <property type="entry name" value="AAA"/>
    <property type="match status" value="1"/>
</dbReference>
<dbReference type="Proteomes" id="UP000008319">
    <property type="component" value="Chromosome"/>
</dbReference>
<dbReference type="SUPFAM" id="SSF52540">
    <property type="entry name" value="P-loop containing nucleoside triphosphate hydrolases"/>
    <property type="match status" value="1"/>
</dbReference>
<gene>
    <name evidence="2" type="ordered locus">PMI0950</name>
</gene>
<keyword evidence="3" id="KW-1185">Reference proteome</keyword>
<dbReference type="eggNOG" id="COG4637">
    <property type="taxonomic scope" value="Bacteria"/>
</dbReference>
<dbReference type="InterPro" id="IPR027417">
    <property type="entry name" value="P-loop_NTPase"/>
</dbReference>
<sequence length="550" mass="63828">MVDEKMNKDNEYGVIFNSSDSMDDFDRLAKYIIIYPDRDNFNDFGLDSKVFIRIVNEEEKLNVNLPGFIGFINKENDLNGKYFLKNIIKDGKVDFIKNNKKNPYYFFTMLRELKYYRSLVEIFGSKEANKILLSINDISLSVSDIAAKKYRNIALETEIFNKSFIRNSESYFTFKNSSFILKGLSYEKGNLLSTNITLSPKNESEPVLSFDFDYHDELPKRVCVLIGENGVGKSQTLRRICMAAIRGNKDIFEYVDNSNRRILINRLLAFSPTNESKSNFPSDKNIKSKIWYRRFSLNRVSNRKNIANTNDLIIQLARNEENIRELNRFDIFKNAISNLNDYKELALPLKENTEQPIYIKELNNYYGEEQKLLNFRSIDISKDPVRYIDGQSYPLSSGEISFIRFCAQICTNIENGTLVLLDEPETHLHPAFINKFFAILDTLLTLTGSAAIIATHSVYFVREVFKEQVIVLRKNENGNLELEKPRLSTFGANIGNISYFVFGESEPTDVLLRVKNKIIEDKMTWPEVYNKYKDDFSISVLMQLRNEIEG</sequence>
<name>B4ETH1_PROMH</name>
<dbReference type="InterPro" id="IPR003959">
    <property type="entry name" value="ATPase_AAA_core"/>
</dbReference>
<dbReference type="GO" id="GO:0005524">
    <property type="term" value="F:ATP binding"/>
    <property type="evidence" value="ECO:0007669"/>
    <property type="project" value="InterPro"/>
</dbReference>
<dbReference type="AlphaFoldDB" id="B4ETH1"/>
<evidence type="ECO:0000313" key="3">
    <source>
        <dbReference type="Proteomes" id="UP000008319"/>
    </source>
</evidence>
<dbReference type="PANTHER" id="PTHR43581:SF4">
    <property type="entry name" value="ATP_GTP PHOSPHATASE"/>
    <property type="match status" value="1"/>
</dbReference>
<dbReference type="Gene3D" id="3.40.50.300">
    <property type="entry name" value="P-loop containing nucleotide triphosphate hydrolases"/>
    <property type="match status" value="1"/>
</dbReference>
<dbReference type="PANTHER" id="PTHR43581">
    <property type="entry name" value="ATP/GTP PHOSPHATASE"/>
    <property type="match status" value="1"/>
</dbReference>
<dbReference type="GO" id="GO:0016887">
    <property type="term" value="F:ATP hydrolysis activity"/>
    <property type="evidence" value="ECO:0007669"/>
    <property type="project" value="InterPro"/>
</dbReference>
<accession>B4ETH1</accession>
<dbReference type="InterPro" id="IPR051396">
    <property type="entry name" value="Bact_Antivir_Def_Nuclease"/>
</dbReference>
<dbReference type="EnsemblBacteria" id="CAR42104">
    <property type="protein sequence ID" value="CAR42104"/>
    <property type="gene ID" value="PMI0950"/>
</dbReference>
<evidence type="ECO:0000259" key="1">
    <source>
        <dbReference type="SMART" id="SM00382"/>
    </source>
</evidence>
<dbReference type="HOGENOM" id="CLU_037623_0_0_6"/>
<dbReference type="CDD" id="cd00267">
    <property type="entry name" value="ABC_ATPase"/>
    <property type="match status" value="1"/>
</dbReference>
<protein>
    <submittedName>
        <fullName evidence="2">Phage protein</fullName>
    </submittedName>
</protein>
<reference evidence="2 3" key="1">
    <citation type="journal article" date="2008" name="J. Bacteriol.">
        <title>Complete genome sequence of uropathogenic Proteus mirabilis, a master of both adherence and motility.</title>
        <authorList>
            <person name="Pearson M.M."/>
            <person name="Sebaihia M."/>
            <person name="Churcher C."/>
            <person name="Quail M.A."/>
            <person name="Seshasayee A.S."/>
            <person name="Luscombe N.M."/>
            <person name="Abdellah Z."/>
            <person name="Arrosmith C."/>
            <person name="Atkin B."/>
            <person name="Chillingworth T."/>
            <person name="Hauser H."/>
            <person name="Jagels K."/>
            <person name="Moule S."/>
            <person name="Mungall K."/>
            <person name="Norbertczak H."/>
            <person name="Rabbinowitsch E."/>
            <person name="Walker D."/>
            <person name="Whithead S."/>
            <person name="Thomson N.R."/>
            <person name="Rather P.N."/>
            <person name="Parkhill J."/>
            <person name="Mobley H.L."/>
        </authorList>
    </citation>
    <scope>NUCLEOTIDE SEQUENCE [LARGE SCALE GENOMIC DNA]</scope>
    <source>
        <strain evidence="2 3">HI4320</strain>
    </source>
</reference>
<proteinExistence type="predicted"/>
<dbReference type="InterPro" id="IPR003593">
    <property type="entry name" value="AAA+_ATPase"/>
</dbReference>
<feature type="domain" description="AAA+ ATPase" evidence="1">
    <location>
        <begin position="219"/>
        <end position="476"/>
    </location>
</feature>
<dbReference type="KEGG" id="pmr:PMI0950"/>
<organism evidence="2 3">
    <name type="scientific">Proteus mirabilis (strain HI4320)</name>
    <dbReference type="NCBI Taxonomy" id="529507"/>
    <lineage>
        <taxon>Bacteria</taxon>
        <taxon>Pseudomonadati</taxon>
        <taxon>Pseudomonadota</taxon>
        <taxon>Gammaproteobacteria</taxon>
        <taxon>Enterobacterales</taxon>
        <taxon>Morganellaceae</taxon>
        <taxon>Proteus</taxon>
    </lineage>
</organism>
<dbReference type="EMBL" id="AM942759">
    <property type="protein sequence ID" value="CAR42104.1"/>
    <property type="molecule type" value="Genomic_DNA"/>
</dbReference>